<accession>A0A0P7ZBU6</accession>
<feature type="transmembrane region" description="Helical" evidence="1">
    <location>
        <begin position="120"/>
        <end position="146"/>
    </location>
</feature>
<comment type="caution">
    <text evidence="3">The sequence shown here is derived from an EMBL/GenBank/DDBJ whole genome shotgun (WGS) entry which is preliminary data.</text>
</comment>
<protein>
    <recommendedName>
        <fullName evidence="2">Prepilin type IV endopeptidase peptidase domain-containing protein</fullName>
    </recommendedName>
</protein>
<gene>
    <name evidence="3" type="ORF">MPEBLZ_04551</name>
</gene>
<feature type="domain" description="Prepilin type IV endopeptidase peptidase" evidence="2">
    <location>
        <begin position="11"/>
        <end position="115"/>
    </location>
</feature>
<dbReference type="Gene3D" id="1.20.120.1220">
    <property type="match status" value="1"/>
</dbReference>
<dbReference type="GO" id="GO:0016020">
    <property type="term" value="C:membrane"/>
    <property type="evidence" value="ECO:0007669"/>
    <property type="project" value="InterPro"/>
</dbReference>
<dbReference type="EMBL" id="LKCM01000499">
    <property type="protein sequence ID" value="KPQ40902.1"/>
    <property type="molecule type" value="Genomic_DNA"/>
</dbReference>
<keyword evidence="1" id="KW-1133">Transmembrane helix</keyword>
<name>A0A0P7ZBU6_9EURY</name>
<evidence type="ECO:0000313" key="4">
    <source>
        <dbReference type="Proteomes" id="UP000050360"/>
    </source>
</evidence>
<feature type="transmembrane region" description="Helical" evidence="1">
    <location>
        <begin position="6"/>
        <end position="21"/>
    </location>
</feature>
<organism evidence="3 4">
    <name type="scientific">Candidatus Methanoperedens nitratireducens</name>
    <dbReference type="NCBI Taxonomy" id="1392998"/>
    <lineage>
        <taxon>Archaea</taxon>
        <taxon>Methanobacteriati</taxon>
        <taxon>Methanobacteriota</taxon>
        <taxon>Stenosarchaea group</taxon>
        <taxon>Methanomicrobia</taxon>
        <taxon>Methanosarcinales</taxon>
        <taxon>ANME-2 cluster</taxon>
        <taxon>Candidatus Methanoperedentaceae</taxon>
        <taxon>Candidatus Methanoperedens</taxon>
    </lineage>
</organism>
<reference evidence="3 4" key="1">
    <citation type="submission" date="2015-09" db="EMBL/GenBank/DDBJ databases">
        <title>A metagenomics-based metabolic model of nitrate-dependent anaerobic oxidation of methane by Methanoperedens-like archaea.</title>
        <authorList>
            <person name="Arshad A."/>
            <person name="Speth D.R."/>
            <person name="De Graaf R.M."/>
            <person name="Op Den Camp H.J."/>
            <person name="Jetten M.S."/>
            <person name="Welte C.U."/>
        </authorList>
    </citation>
    <scope>NUCLEOTIDE SEQUENCE [LARGE SCALE GENOMIC DNA]</scope>
</reference>
<dbReference type="GO" id="GO:0004190">
    <property type="term" value="F:aspartic-type endopeptidase activity"/>
    <property type="evidence" value="ECO:0007669"/>
    <property type="project" value="InterPro"/>
</dbReference>
<feature type="transmembrane region" description="Helical" evidence="1">
    <location>
        <begin position="181"/>
        <end position="198"/>
    </location>
</feature>
<sequence length="314" mass="35411">MFNLSLIAWVIAICVMLYQTIHDFKTGMLNRRATHIGIAATGVILAGIKSVAEFNAGPVVLSLITGITAYYFFKYMIYRTGLIGGGDVRVMYSLGFMFPSLADVPVLINNSYMFGARETWPYLSMYFNLVIIAAFFLIFETLFDCWKAGLISRKNKNYKYFVISFLFFALMAAFTGLPSGFIRALAIILSFALGLTFLKKFSRDIIRKKVKLQDLPALNHPIIPTQYIIEDSGAIKVIDTSELKKLKKEKKKFRVVSEKNSVIPWDILHKLASLAPSMELEIKVTKPRTVYLLIMVILLPLGDLFTAINRVIIG</sequence>
<feature type="transmembrane region" description="Helical" evidence="1">
    <location>
        <begin position="58"/>
        <end position="78"/>
    </location>
</feature>
<evidence type="ECO:0000259" key="2">
    <source>
        <dbReference type="Pfam" id="PF01478"/>
    </source>
</evidence>
<feature type="transmembrane region" description="Helical" evidence="1">
    <location>
        <begin position="158"/>
        <end position="175"/>
    </location>
</feature>
<proteinExistence type="predicted"/>
<dbReference type="Proteomes" id="UP000050360">
    <property type="component" value="Unassembled WGS sequence"/>
</dbReference>
<evidence type="ECO:0000313" key="3">
    <source>
        <dbReference type="EMBL" id="KPQ40902.1"/>
    </source>
</evidence>
<evidence type="ECO:0000256" key="1">
    <source>
        <dbReference type="SAM" id="Phobius"/>
    </source>
</evidence>
<dbReference type="AlphaFoldDB" id="A0A0P7ZBU6"/>
<keyword evidence="1" id="KW-0472">Membrane</keyword>
<dbReference type="Pfam" id="PF01478">
    <property type="entry name" value="Peptidase_A24"/>
    <property type="match status" value="1"/>
</dbReference>
<keyword evidence="1" id="KW-0812">Transmembrane</keyword>
<feature type="transmembrane region" description="Helical" evidence="1">
    <location>
        <begin position="290"/>
        <end position="313"/>
    </location>
</feature>
<feature type="transmembrane region" description="Helical" evidence="1">
    <location>
        <begin position="90"/>
        <end position="108"/>
    </location>
</feature>
<dbReference type="InterPro" id="IPR000045">
    <property type="entry name" value="Prepilin_IV_endopep_pep"/>
</dbReference>